<evidence type="ECO:0000256" key="4">
    <source>
        <dbReference type="PROSITE-ProRule" id="PRU01240"/>
    </source>
</evidence>
<accession>A0AAU8FFQ0</accession>
<dbReference type="SUPFAM" id="SSF52743">
    <property type="entry name" value="Subtilisin-like"/>
    <property type="match status" value="1"/>
</dbReference>
<dbReference type="InterPro" id="IPR023828">
    <property type="entry name" value="Peptidase_S8_Ser-AS"/>
</dbReference>
<comment type="caution">
    <text evidence="4">Lacks conserved residue(s) required for the propagation of feature annotation.</text>
</comment>
<dbReference type="InterPro" id="IPR008964">
    <property type="entry name" value="Invasin/intimin_cell_adhesion"/>
</dbReference>
<dbReference type="Pfam" id="PF00082">
    <property type="entry name" value="Peptidase_S8"/>
    <property type="match status" value="1"/>
</dbReference>
<dbReference type="Gene3D" id="3.40.50.200">
    <property type="entry name" value="Peptidase S8/S53 domain"/>
    <property type="match status" value="1"/>
</dbReference>
<sequence>MTTDRMSTAGYVPSNYFANFGGTSAARPQVAGVAALTLSVNPTPTEVQVRTKLQQTAIDMGPGGFDNSFGYGRVNALAAVQSSLPTSFVSGPSVVCPSASYSVTNMLAGATVTWSSSNTSILTINAPTAAATRVGDGQATITANIQYTAGCTPFRVTKTVNVGKPIISFTVNGQPFTNG</sequence>
<feature type="domain" description="Peptidase S8/S53" evidence="5">
    <location>
        <begin position="9"/>
        <end position="72"/>
    </location>
</feature>
<dbReference type="GO" id="GO:0006508">
    <property type="term" value="P:proteolysis"/>
    <property type="evidence" value="ECO:0007669"/>
    <property type="project" value="UniProtKB-KW"/>
</dbReference>
<gene>
    <name evidence="6" type="ORF">ABV298_23850</name>
</gene>
<evidence type="ECO:0000256" key="3">
    <source>
        <dbReference type="ARBA" id="ARBA00022825"/>
    </source>
</evidence>
<keyword evidence="3" id="KW-0720">Serine protease</keyword>
<evidence type="ECO:0000256" key="1">
    <source>
        <dbReference type="ARBA" id="ARBA00022670"/>
    </source>
</evidence>
<dbReference type="EMBL" id="CP159289">
    <property type="protein sequence ID" value="XCH23333.1"/>
    <property type="molecule type" value="Genomic_DNA"/>
</dbReference>
<dbReference type="InterPro" id="IPR036852">
    <property type="entry name" value="Peptidase_S8/S53_dom_sf"/>
</dbReference>
<keyword evidence="2" id="KW-0378">Hydrolase</keyword>
<dbReference type="RefSeq" id="WP_353718659.1">
    <property type="nucleotide sequence ID" value="NZ_CP159289.1"/>
</dbReference>
<dbReference type="PROSITE" id="PS00138">
    <property type="entry name" value="SUBTILASE_SER"/>
    <property type="match status" value="1"/>
</dbReference>
<evidence type="ECO:0000313" key="6">
    <source>
        <dbReference type="EMBL" id="XCH23333.1"/>
    </source>
</evidence>
<dbReference type="AlphaFoldDB" id="A0AAU8FFQ0"/>
<reference evidence="6" key="1">
    <citation type="submission" date="2024-06" db="EMBL/GenBank/DDBJ databases">
        <title>Sequencing and assembly of the genome of Dyadobacter sp. strain 676, a symbiont of Cyamopsis tetragonoloba.</title>
        <authorList>
            <person name="Guro P."/>
            <person name="Sazanova A."/>
            <person name="Kuznetsova I."/>
            <person name="Belimov A."/>
            <person name="Safronova V."/>
        </authorList>
    </citation>
    <scope>NUCLEOTIDE SEQUENCE</scope>
    <source>
        <strain evidence="6">676</strain>
    </source>
</reference>
<comment type="similarity">
    <text evidence="4">Belongs to the peptidase S8 family.</text>
</comment>
<evidence type="ECO:0000256" key="2">
    <source>
        <dbReference type="ARBA" id="ARBA00022801"/>
    </source>
</evidence>
<dbReference type="Gene3D" id="2.60.40.1080">
    <property type="match status" value="1"/>
</dbReference>
<proteinExistence type="inferred from homology"/>
<dbReference type="SUPFAM" id="SSF49373">
    <property type="entry name" value="Invasin/intimin cell-adhesion fragments"/>
    <property type="match status" value="1"/>
</dbReference>
<dbReference type="GO" id="GO:0004252">
    <property type="term" value="F:serine-type endopeptidase activity"/>
    <property type="evidence" value="ECO:0007669"/>
    <property type="project" value="InterPro"/>
</dbReference>
<name>A0AAU8FFQ0_9BACT</name>
<evidence type="ECO:0000259" key="5">
    <source>
        <dbReference type="Pfam" id="PF00082"/>
    </source>
</evidence>
<organism evidence="6">
    <name type="scientific">Dyadobacter sp. 676</name>
    <dbReference type="NCBI Taxonomy" id="3088362"/>
    <lineage>
        <taxon>Bacteria</taxon>
        <taxon>Pseudomonadati</taxon>
        <taxon>Bacteroidota</taxon>
        <taxon>Cytophagia</taxon>
        <taxon>Cytophagales</taxon>
        <taxon>Spirosomataceae</taxon>
        <taxon>Dyadobacter</taxon>
    </lineage>
</organism>
<keyword evidence="1" id="KW-0645">Protease</keyword>
<protein>
    <submittedName>
        <fullName evidence="6">S8 family serine peptidase</fullName>
    </submittedName>
</protein>
<dbReference type="InterPro" id="IPR000209">
    <property type="entry name" value="Peptidase_S8/S53_dom"/>
</dbReference>
<dbReference type="PROSITE" id="PS51892">
    <property type="entry name" value="SUBTILASE"/>
    <property type="match status" value="1"/>
</dbReference>